<sequence>MTARRTLGSGPERSAPIGAAQADLLDDLPGVRLPDLAELRARGVLGARTAGPPAPRRALCTGGYPDTEPADTPD</sequence>
<dbReference type="OrthoDB" id="4243429at2"/>
<name>A0A081XIP8_STRTO</name>
<evidence type="ECO:0000313" key="3">
    <source>
        <dbReference type="Proteomes" id="UP000028341"/>
    </source>
</evidence>
<evidence type="ECO:0000256" key="1">
    <source>
        <dbReference type="SAM" id="MobiDB-lite"/>
    </source>
</evidence>
<organism evidence="2 3">
    <name type="scientific">Streptomyces toyocaensis</name>
    <dbReference type="NCBI Taxonomy" id="55952"/>
    <lineage>
        <taxon>Bacteria</taxon>
        <taxon>Bacillati</taxon>
        <taxon>Actinomycetota</taxon>
        <taxon>Actinomycetes</taxon>
        <taxon>Kitasatosporales</taxon>
        <taxon>Streptomycetaceae</taxon>
        <taxon>Streptomyces</taxon>
    </lineage>
</organism>
<dbReference type="Proteomes" id="UP000028341">
    <property type="component" value="Unassembled WGS sequence"/>
</dbReference>
<proteinExistence type="predicted"/>
<evidence type="ECO:0000313" key="2">
    <source>
        <dbReference type="EMBL" id="KES03421.1"/>
    </source>
</evidence>
<protein>
    <submittedName>
        <fullName evidence="2">Uncharacterized protein</fullName>
    </submittedName>
</protein>
<keyword evidence="3" id="KW-1185">Reference proteome</keyword>
<reference evidence="2 3" key="1">
    <citation type="submission" date="2014-02" db="EMBL/GenBank/DDBJ databases">
        <title>The genome announcement of Streptomyces toyocaensis NRRL15009.</title>
        <authorList>
            <person name="Hong H.-J."/>
            <person name="Kwun M.J."/>
        </authorList>
    </citation>
    <scope>NUCLEOTIDE SEQUENCE [LARGE SCALE GENOMIC DNA]</scope>
    <source>
        <strain evidence="2 3">NRRL 15009</strain>
    </source>
</reference>
<dbReference type="eggNOG" id="ENOG50327NU">
    <property type="taxonomic scope" value="Bacteria"/>
</dbReference>
<feature type="region of interest" description="Disordered" evidence="1">
    <location>
        <begin position="1"/>
        <end position="21"/>
    </location>
</feature>
<gene>
    <name evidence="2" type="ORF">BU52_30760</name>
</gene>
<accession>A0A081XIP8</accession>
<dbReference type="AlphaFoldDB" id="A0A081XIP8"/>
<feature type="region of interest" description="Disordered" evidence="1">
    <location>
        <begin position="46"/>
        <end position="74"/>
    </location>
</feature>
<dbReference type="EMBL" id="JFCB01000043">
    <property type="protein sequence ID" value="KES03421.1"/>
    <property type="molecule type" value="Genomic_DNA"/>
</dbReference>
<comment type="caution">
    <text evidence="2">The sequence shown here is derived from an EMBL/GenBank/DDBJ whole genome shotgun (WGS) entry which is preliminary data.</text>
</comment>
<dbReference type="RefSeq" id="WP_037940389.1">
    <property type="nucleotide sequence ID" value="NZ_JBFADL010000038.1"/>
</dbReference>